<feature type="transmembrane region" description="Helical" evidence="9">
    <location>
        <begin position="227"/>
        <end position="246"/>
    </location>
</feature>
<dbReference type="SUPFAM" id="SSF55785">
    <property type="entry name" value="PYP-like sensor domain (PAS domain)"/>
    <property type="match status" value="1"/>
</dbReference>
<evidence type="ECO:0000256" key="8">
    <source>
        <dbReference type="SAM" id="MobiDB-lite"/>
    </source>
</evidence>
<dbReference type="FunFam" id="3.30.450.20:FF:000060">
    <property type="entry name" value="Sensor protein FixL"/>
    <property type="match status" value="1"/>
</dbReference>
<dbReference type="InterPro" id="IPR035965">
    <property type="entry name" value="PAS-like_dom_sf"/>
</dbReference>
<dbReference type="GO" id="GO:0006355">
    <property type="term" value="P:regulation of DNA-templated transcription"/>
    <property type="evidence" value="ECO:0007669"/>
    <property type="project" value="InterPro"/>
</dbReference>
<keyword evidence="1" id="KW-0600">Photoreceptor protein</keyword>
<name>A0A250WRC1_9CHLO</name>
<dbReference type="Proteomes" id="UP000232323">
    <property type="component" value="Unassembled WGS sequence"/>
</dbReference>
<feature type="region of interest" description="Disordered" evidence="8">
    <location>
        <begin position="1486"/>
        <end position="1514"/>
    </location>
</feature>
<feature type="region of interest" description="Disordered" evidence="8">
    <location>
        <begin position="1548"/>
        <end position="1587"/>
    </location>
</feature>
<feature type="transmembrane region" description="Helical" evidence="9">
    <location>
        <begin position="108"/>
        <end position="130"/>
    </location>
</feature>
<keyword evidence="4" id="KW-0547">Nucleotide-binding</keyword>
<dbReference type="PROSITE" id="PS50112">
    <property type="entry name" value="PAS"/>
    <property type="match status" value="2"/>
</dbReference>
<dbReference type="GO" id="GO:0005524">
    <property type="term" value="F:ATP binding"/>
    <property type="evidence" value="ECO:0007669"/>
    <property type="project" value="UniProtKB-KW"/>
</dbReference>
<feature type="transmembrane region" description="Helical" evidence="9">
    <location>
        <begin position="295"/>
        <end position="317"/>
    </location>
</feature>
<dbReference type="InterPro" id="IPR000014">
    <property type="entry name" value="PAS"/>
</dbReference>
<evidence type="ECO:0000256" key="9">
    <source>
        <dbReference type="SAM" id="Phobius"/>
    </source>
</evidence>
<dbReference type="InterPro" id="IPR052994">
    <property type="entry name" value="Tiny_macrocysts_regulators"/>
</dbReference>
<keyword evidence="9" id="KW-0812">Transmembrane</keyword>
<sequence>MSVFGSETGSAWSGNEETNFANQKNDFMSKLGIPVDDEDQDFEKEDTTFLKGFFGERVVTWKFVAFKIILDVWQLLTLTINPQYGWTFDGNEMWWQNQSFDYVWPITFLRWFGVVFFQMLDIVSMTFFLMTLDCQYFGVDPVVIGYNQEFPASYCWSFPYVINAIVAAISLAIFVLLSAAFQMGEMELNMLTKNMLGMAHSKAEVMTFLIKFLMTSASVFLNSLEWLSSFYLCGSCLLLYITLMWEPFYHDWVNHTRAAVNGSLFYSSLVLVFLVYKPMLKENEYGDANAAAWKYEFNCTIALIVGLIPAATLAYYASVLRLRHISRIVQKFRDAPSGMNTLLIHKFTDAREVEMCARCGRRWIDDLTVDKESVDMAYTILKAGMEQLPGDVFMIILYSSFLIDVKDSFQSGLTELAAARKADKGILEKFALYSREQLHTQKTSGARGSQGADLVSYVEQQRSYRLAMKVNRETFDATSEFWGSLLKPHVHLSTLTKRVAVLDERVEEATKMYRNLLQRSPDNWMLIRMYGLFLELVRNDPWGASKNYAEADRLMQMEEELKNSAFMIESAIAASEIKGEKVTDGVNKGVIIMNAKCLVQNVNKAACDMTGYSQKELQGKNINILIPRPFSDQHDQYVRKYITTGISTMLNQDRELVILHKNRHVLGVSIHTTKVAGFGMDSVFMGVFDVLPPPPNTARAWVLGNGVVLSVDSTFSDWFGYRPEDLPGAYFSNFVSDSSKLDEVFKSVGNSQQGLPKPIPTRKAPDTERKLADYQMSAATLFGEFVEDCDALVKDEDGQTHISGIDIKHKYAGAMRCNVSIRYGGGAQAQGFFVLTISCEDNKASMVTDTKGKLLHVSKAIAADLGFSVVDLLGELADNVWDVILPEPFNALHHIHAVRELSPAPPPSYSCRTGLSVCLMATTDNGPKPLPYKLQVKQRKQEKMGDTVNLVSLEKCTMEQATNERLLSVLTDQKGVITHVRGNTPPSLFGFNPKIMVGKPISTFVNIFQSEDAHNEREALRHFQDVFTELAIRSLDAPGESFRVGITPPLKSAAVRLDGLSSVLALHKHSKATVAAVMQMTVHFKENESDEEGTYGSSEDVLSLLPTSAVQVTAQVTAVDGVVKKVQDDSELEEEEISMPSLTGSRCDRAQPHGVMLKVLSRRNGQLCSPDKMTPDKKDCNTALNGSDEFLNALNEGEEGLMIEINLWKADLLTGLLLMERTGRVVHPAEQFPFSDPGLVLGVKQEDLYGASVCDIFPNLVGKSASKLFLPAFGDLPQETATKKGGLKMSTKDIERQSALPGAVNKITLNHLADGQPLTLTFQAVNVNRNGKKRICLILRPSEPLPGLSFFRDILKANPPTSIERRASLSTAHVKNLSLSLSLGRKKPTGGVERHGSSVFYQTGSVPLPHDTSQDGGESMTKAKCAADKGDGSLTRLSRQPSRVMLSRSAKPPAASTQLQQKASNVVLGAVPTLEELVEELQDPDVSVAGSARLPVENRVDDSSDGEEAEQKKAAAKGIQLASSWVLSGGLVSAPKTQVGSRDLFQSTEMVRVSPRDSDDKALPPDHTSPAQLLNDDDDEPTPNLGTALMRGKLKSSVPDLHAIVNAGKVQGSLNAGRGKQDFETASNGASDNLGPVPGGSDMQDTDFRRGQRYKRMVRILSSEQALRCIKSYKYKSLGVIFFVLMASVASFVTMLTLLTTQENQTNRLNTLGSVGTGMGEIFVRALSLGVLFDGYGYADLPALTGESDIVVQLSKLDIACNVLEKTLLKAYQQVLSIQDPILEEIWNTPSLMIYTYVDLAAGGTAMGTTNYSFWDAANQYLSDAQYIYQNAYAHNETRGTSSWRDWSFVNYLSSNSNTLFLAIFNSLDSIVQDLNTSALQLNTVQLVLLGVIGCMCCLSTSFFVFFMNTQVNNVRFTIYSTFMVIPTAIVKTMVKLEPDAINADSGKKDGEDEGPTKYNLLKNLNAQLETQVTAWERVKGLFVFLKKRVHPVSLYAPRRTLVVSSRKAIFQSLPFLIWGVMMIIIYLVGYFQLSQITNPIALFNLVNVVTVRYYRTFSLALNMSVTRNVEDKETQRQYLERNFRFPLDYNVMLYGNSAEPSLREAYILLASRGAVSSAEGYYILYQDHDCLRLPDTSPCLSSNSSLYEYTVHGLDRAVQAFIANINVTFEDTGLAPHLSDPTFNVIWNLRNDILGGLSLMNSAYLSRVSSVYSYVLTVHIVGLALSCVLLLLYYIFMLRPSLTELTKSRRRIAYLLSTLPNDIDVVGLIKKAVTKTIMGLEPDSTSATTAGSFAIGGSMGGSMTASLSPYLDQIKD</sequence>
<feature type="domain" description="PAS" evidence="10">
    <location>
        <begin position="575"/>
        <end position="645"/>
    </location>
</feature>
<feature type="transmembrane region" description="Helical" evidence="9">
    <location>
        <begin position="160"/>
        <end position="182"/>
    </location>
</feature>
<feature type="transmembrane region" description="Helical" evidence="9">
    <location>
        <begin position="258"/>
        <end position="275"/>
    </location>
</feature>
<dbReference type="EMBL" id="BEGY01000003">
    <property type="protein sequence ID" value="GAX73363.1"/>
    <property type="molecule type" value="Genomic_DNA"/>
</dbReference>
<feature type="transmembrane region" description="Helical" evidence="9">
    <location>
        <begin position="2009"/>
        <end position="2031"/>
    </location>
</feature>
<keyword evidence="2" id="KW-0716">Sensory transduction</keyword>
<evidence type="ECO:0000259" key="10">
    <source>
        <dbReference type="PROSITE" id="PS50112"/>
    </source>
</evidence>
<evidence type="ECO:0000256" key="1">
    <source>
        <dbReference type="ARBA" id="ARBA00022543"/>
    </source>
</evidence>
<feature type="coiled-coil region" evidence="7">
    <location>
        <begin position="492"/>
        <end position="519"/>
    </location>
</feature>
<keyword evidence="6" id="KW-0067">ATP-binding</keyword>
<feature type="transmembrane region" description="Helical" evidence="9">
    <location>
        <begin position="1678"/>
        <end position="1699"/>
    </location>
</feature>
<feature type="domain" description="PAS" evidence="10">
    <location>
        <begin position="846"/>
        <end position="887"/>
    </location>
</feature>
<feature type="transmembrane region" description="Helical" evidence="9">
    <location>
        <begin position="2212"/>
        <end position="2237"/>
    </location>
</feature>
<feature type="compositionally biased region" description="Basic and acidic residues" evidence="8">
    <location>
        <begin position="1554"/>
        <end position="1564"/>
    </location>
</feature>
<evidence type="ECO:0000256" key="7">
    <source>
        <dbReference type="SAM" id="Coils"/>
    </source>
</evidence>
<dbReference type="InterPro" id="IPR013767">
    <property type="entry name" value="PAS_fold"/>
</dbReference>
<comment type="caution">
    <text evidence="11">The sequence shown here is derived from an EMBL/GenBank/DDBJ whole genome shotgun (WGS) entry which is preliminary data.</text>
</comment>
<dbReference type="PANTHER" id="PTHR31600">
    <property type="entry name" value="TINY MACROCYSTS PROTEIN B-RELATED"/>
    <property type="match status" value="1"/>
</dbReference>
<proteinExistence type="predicted"/>
<dbReference type="Gene3D" id="3.30.450.20">
    <property type="entry name" value="PAS domain"/>
    <property type="match status" value="1"/>
</dbReference>
<reference evidence="11 12" key="1">
    <citation type="submission" date="2017-08" db="EMBL/GenBank/DDBJ databases">
        <title>Acidophilic green algal genome provides insights into adaptation to an acidic environment.</title>
        <authorList>
            <person name="Hirooka S."/>
            <person name="Hirose Y."/>
            <person name="Kanesaki Y."/>
            <person name="Higuchi S."/>
            <person name="Fujiwara T."/>
            <person name="Onuma R."/>
            <person name="Era A."/>
            <person name="Ohbayashi R."/>
            <person name="Uzuka A."/>
            <person name="Nozaki H."/>
            <person name="Yoshikawa H."/>
            <person name="Miyagishima S.Y."/>
        </authorList>
    </citation>
    <scope>NUCLEOTIDE SEQUENCE [LARGE SCALE GENOMIC DNA]</scope>
    <source>
        <strain evidence="11 12">NIES-2499</strain>
    </source>
</reference>
<dbReference type="CDD" id="cd00130">
    <property type="entry name" value="PAS"/>
    <property type="match status" value="1"/>
</dbReference>
<keyword evidence="9" id="KW-0472">Membrane</keyword>
<evidence type="ECO:0000256" key="2">
    <source>
        <dbReference type="ARBA" id="ARBA00022606"/>
    </source>
</evidence>
<dbReference type="PANTHER" id="PTHR31600:SF2">
    <property type="entry name" value="GAMETE ENRICHED GENE 10 PROTEIN-RELATED"/>
    <property type="match status" value="1"/>
</dbReference>
<dbReference type="GO" id="GO:0009881">
    <property type="term" value="F:photoreceptor activity"/>
    <property type="evidence" value="ECO:0007669"/>
    <property type="project" value="UniProtKB-KW"/>
</dbReference>
<evidence type="ECO:0000256" key="6">
    <source>
        <dbReference type="ARBA" id="ARBA00022840"/>
    </source>
</evidence>
<keyword evidence="1" id="KW-0675">Receptor</keyword>
<evidence type="ECO:0000313" key="11">
    <source>
        <dbReference type="EMBL" id="GAX73363.1"/>
    </source>
</evidence>
<feature type="region of interest" description="Disordered" evidence="8">
    <location>
        <begin position="1401"/>
        <end position="1459"/>
    </location>
</feature>
<dbReference type="NCBIfam" id="TIGR00229">
    <property type="entry name" value="sensory_box"/>
    <property type="match status" value="1"/>
</dbReference>
<evidence type="ECO:0000256" key="5">
    <source>
        <dbReference type="ARBA" id="ARBA00022777"/>
    </source>
</evidence>
<keyword evidence="12" id="KW-1185">Reference proteome</keyword>
<dbReference type="InterPro" id="IPR057352">
    <property type="entry name" value="TPR_TmcB/C"/>
</dbReference>
<dbReference type="GO" id="GO:0016301">
    <property type="term" value="F:kinase activity"/>
    <property type="evidence" value="ECO:0007669"/>
    <property type="project" value="UniProtKB-KW"/>
</dbReference>
<organism evidence="11 12">
    <name type="scientific">Chlamydomonas eustigma</name>
    <dbReference type="NCBI Taxonomy" id="1157962"/>
    <lineage>
        <taxon>Eukaryota</taxon>
        <taxon>Viridiplantae</taxon>
        <taxon>Chlorophyta</taxon>
        <taxon>core chlorophytes</taxon>
        <taxon>Chlorophyceae</taxon>
        <taxon>CS clade</taxon>
        <taxon>Chlamydomonadales</taxon>
        <taxon>Chlamydomonadaceae</taxon>
        <taxon>Chlamydomonas</taxon>
    </lineage>
</organism>
<evidence type="ECO:0000256" key="4">
    <source>
        <dbReference type="ARBA" id="ARBA00022741"/>
    </source>
</evidence>
<keyword evidence="1" id="KW-0157">Chromophore</keyword>
<gene>
    <name evidence="11" type="ORF">CEUSTIGMA_g816.t1</name>
</gene>
<dbReference type="Pfam" id="PF00989">
    <property type="entry name" value="PAS"/>
    <property type="match status" value="1"/>
</dbReference>
<evidence type="ECO:0000313" key="12">
    <source>
        <dbReference type="Proteomes" id="UP000232323"/>
    </source>
</evidence>
<keyword evidence="9" id="KW-1133">Transmembrane helix</keyword>
<keyword evidence="7" id="KW-0175">Coiled coil</keyword>
<feature type="region of interest" description="Disordered" evidence="8">
    <location>
        <begin position="1614"/>
        <end position="1647"/>
    </location>
</feature>
<protein>
    <recommendedName>
        <fullName evidence="10">PAS domain-containing protein</fullName>
    </recommendedName>
</protein>
<accession>A0A250WRC1</accession>
<feature type="transmembrane region" description="Helical" evidence="9">
    <location>
        <begin position="1887"/>
        <end position="1907"/>
    </location>
</feature>
<feature type="transmembrane region" description="Helical" evidence="9">
    <location>
        <begin position="2037"/>
        <end position="2055"/>
    </location>
</feature>
<keyword evidence="5" id="KW-0418">Kinase</keyword>
<evidence type="ECO:0000256" key="3">
    <source>
        <dbReference type="ARBA" id="ARBA00022679"/>
    </source>
</evidence>
<dbReference type="Pfam" id="PF25474">
    <property type="entry name" value="TPR_TmcB"/>
    <property type="match status" value="1"/>
</dbReference>
<dbReference type="SMART" id="SM00091">
    <property type="entry name" value="PAS"/>
    <property type="match status" value="3"/>
</dbReference>
<dbReference type="OrthoDB" id="542352at2759"/>
<keyword evidence="3" id="KW-0808">Transferase</keyword>